<dbReference type="Pfam" id="PF14380">
    <property type="entry name" value="WAK_assoc"/>
    <property type="match status" value="1"/>
</dbReference>
<evidence type="ECO:0000256" key="5">
    <source>
        <dbReference type="ARBA" id="ARBA00022989"/>
    </source>
</evidence>
<keyword evidence="4" id="KW-0732">Signal</keyword>
<organism evidence="13 14">
    <name type="scientific">Acer negundo</name>
    <name type="common">Box elder</name>
    <dbReference type="NCBI Taxonomy" id="4023"/>
    <lineage>
        <taxon>Eukaryota</taxon>
        <taxon>Viridiplantae</taxon>
        <taxon>Streptophyta</taxon>
        <taxon>Embryophyta</taxon>
        <taxon>Tracheophyta</taxon>
        <taxon>Spermatophyta</taxon>
        <taxon>Magnoliopsida</taxon>
        <taxon>eudicotyledons</taxon>
        <taxon>Gunneridae</taxon>
        <taxon>Pentapetalae</taxon>
        <taxon>rosids</taxon>
        <taxon>malvids</taxon>
        <taxon>Sapindales</taxon>
        <taxon>Sapindaceae</taxon>
        <taxon>Hippocastanoideae</taxon>
        <taxon>Acereae</taxon>
        <taxon>Acer</taxon>
    </lineage>
</organism>
<comment type="subcellular location">
    <subcellularLocation>
        <location evidence="1">Membrane</location>
        <topology evidence="1">Single-pass membrane protein</topology>
    </subcellularLocation>
</comment>
<comment type="catalytic activity">
    <reaction evidence="9">
        <text>L-seryl-[protein] + ATP = O-phospho-L-seryl-[protein] + ADP + H(+)</text>
        <dbReference type="Rhea" id="RHEA:17989"/>
        <dbReference type="Rhea" id="RHEA-COMP:9863"/>
        <dbReference type="Rhea" id="RHEA-COMP:11604"/>
        <dbReference type="ChEBI" id="CHEBI:15378"/>
        <dbReference type="ChEBI" id="CHEBI:29999"/>
        <dbReference type="ChEBI" id="CHEBI:30616"/>
        <dbReference type="ChEBI" id="CHEBI:83421"/>
        <dbReference type="ChEBI" id="CHEBI:456216"/>
        <dbReference type="EC" id="2.7.11.1"/>
    </reaction>
</comment>
<dbReference type="SUPFAM" id="SSF48371">
    <property type="entry name" value="ARM repeat"/>
    <property type="match status" value="1"/>
</dbReference>
<evidence type="ECO:0000256" key="1">
    <source>
        <dbReference type="ARBA" id="ARBA00004167"/>
    </source>
</evidence>
<evidence type="ECO:0000256" key="7">
    <source>
        <dbReference type="ARBA" id="ARBA00023180"/>
    </source>
</evidence>
<comment type="catalytic activity">
    <reaction evidence="8">
        <text>L-threonyl-[protein] + ATP = O-phospho-L-threonyl-[protein] + ADP + H(+)</text>
        <dbReference type="Rhea" id="RHEA:46608"/>
        <dbReference type="Rhea" id="RHEA-COMP:11060"/>
        <dbReference type="Rhea" id="RHEA-COMP:11605"/>
        <dbReference type="ChEBI" id="CHEBI:15378"/>
        <dbReference type="ChEBI" id="CHEBI:30013"/>
        <dbReference type="ChEBI" id="CHEBI:30616"/>
        <dbReference type="ChEBI" id="CHEBI:61977"/>
        <dbReference type="ChEBI" id="CHEBI:456216"/>
        <dbReference type="EC" id="2.7.11.1"/>
    </reaction>
</comment>
<evidence type="ECO:0000256" key="6">
    <source>
        <dbReference type="ARBA" id="ARBA00023136"/>
    </source>
</evidence>
<evidence type="ECO:0000256" key="2">
    <source>
        <dbReference type="ARBA" id="ARBA00012513"/>
    </source>
</evidence>
<dbReference type="GO" id="GO:0030247">
    <property type="term" value="F:polysaccharide binding"/>
    <property type="evidence" value="ECO:0007669"/>
    <property type="project" value="InterPro"/>
</dbReference>
<feature type="domain" description="Wall-associated receptor kinase C-terminal" evidence="12">
    <location>
        <begin position="234"/>
        <end position="270"/>
    </location>
</feature>
<sequence length="584" mass="65237">MPFWLCTKEDQPNLKRKSKMWFPTTTRLTIFNLTTLIILTLITAATSATCRTTCGDIAINYPFGVDDGCGAPQYRHMLNCSTNLFFTTPSGNYKVQSIDYKTKTMVIYDPSMSTCSILQPHHDFIMTDIQSAMMPPSPDTVFALINCSIDSPVLNHYKNLCFNFSDHSCEELYGSCNAFRLFHLVANVSSPPCCFTSYDTVKYMSMNILDCTHYTTVINTDSLKGLGPSDWVYGIRLSYSMPETGCDRCSQSGGTCGFDTETEGMTCLCSSYLNSTRECGGENQGQRIAAATYLKNFTRRNVDSDVSSSNISKEFKDQLLRALLEAEPAILKVLLEAFRVILVAEFVKQNSWPELLPKLRSAIQNSNLINNGANCGWNTVNALMVLHSIIRPFQYFLNPKVAKEPVPPQLELISKEILVPMLAVFSQFVEKVLTADGRTEPEMEKILLIGWRLVSPHFSFLMDTAIFPALVLNEKDISEWEEDADEYIRKNLPSELEEISGWREDLFTARKSAINLLGVISMSKGPPVGTSSNGSSASSKRKKDERNKGKSLRSSMGELLVLPFLSKFSIPCDANASDSRILKE</sequence>
<keyword evidence="7" id="KW-0325">Glycoprotein</keyword>
<proteinExistence type="predicted"/>
<evidence type="ECO:0000256" key="9">
    <source>
        <dbReference type="ARBA" id="ARBA00048679"/>
    </source>
</evidence>
<dbReference type="InterPro" id="IPR016024">
    <property type="entry name" value="ARM-type_fold"/>
</dbReference>
<reference evidence="13" key="2">
    <citation type="submission" date="2023-02" db="EMBL/GenBank/DDBJ databases">
        <authorList>
            <person name="Swenson N.G."/>
            <person name="Wegrzyn J.L."/>
            <person name="Mcevoy S.L."/>
        </authorList>
    </citation>
    <scope>NUCLEOTIDE SEQUENCE</scope>
    <source>
        <strain evidence="13">91603</strain>
        <tissue evidence="13">Leaf</tissue>
    </source>
</reference>
<keyword evidence="6" id="KW-0472">Membrane</keyword>
<keyword evidence="3" id="KW-0812">Transmembrane</keyword>
<reference evidence="13" key="1">
    <citation type="journal article" date="2022" name="Plant J.">
        <title>Strategies of tolerance reflected in two North American maple genomes.</title>
        <authorList>
            <person name="McEvoy S.L."/>
            <person name="Sezen U.U."/>
            <person name="Trouern-Trend A."/>
            <person name="McMahon S.M."/>
            <person name="Schaberg P.G."/>
            <person name="Yang J."/>
            <person name="Wegrzyn J.L."/>
            <person name="Swenson N.G."/>
        </authorList>
    </citation>
    <scope>NUCLEOTIDE SEQUENCE</scope>
    <source>
        <strain evidence="13">91603</strain>
    </source>
</reference>
<dbReference type="PANTHER" id="PTHR33355">
    <property type="entry name" value="WALL-ASSOCIATED RECEPTOR KINASE CARBOXY-TERMINAL PROTEIN-RELATED"/>
    <property type="match status" value="1"/>
</dbReference>
<name>A0AAD5JDY1_ACENE</name>
<dbReference type="Gene3D" id="1.25.10.10">
    <property type="entry name" value="Leucine-rich Repeat Variant"/>
    <property type="match status" value="2"/>
</dbReference>
<dbReference type="GO" id="GO:0016020">
    <property type="term" value="C:membrane"/>
    <property type="evidence" value="ECO:0007669"/>
    <property type="project" value="UniProtKB-SubCell"/>
</dbReference>
<evidence type="ECO:0000256" key="4">
    <source>
        <dbReference type="ARBA" id="ARBA00022729"/>
    </source>
</evidence>
<comment type="caution">
    <text evidence="13">The sequence shown here is derived from an EMBL/GenBank/DDBJ whole genome shotgun (WGS) entry which is preliminary data.</text>
</comment>
<evidence type="ECO:0000313" key="14">
    <source>
        <dbReference type="Proteomes" id="UP001064489"/>
    </source>
</evidence>
<evidence type="ECO:0000313" key="13">
    <source>
        <dbReference type="EMBL" id="KAI9195272.1"/>
    </source>
</evidence>
<dbReference type="EMBL" id="JAJSOW010000003">
    <property type="protein sequence ID" value="KAI9195272.1"/>
    <property type="molecule type" value="Genomic_DNA"/>
</dbReference>
<accession>A0AAD5JDY1</accession>
<keyword evidence="14" id="KW-1185">Reference proteome</keyword>
<dbReference type="InterPro" id="IPR032872">
    <property type="entry name" value="WAK_assoc_C"/>
</dbReference>
<dbReference type="Pfam" id="PF13947">
    <property type="entry name" value="GUB_WAK_bind"/>
    <property type="match status" value="1"/>
</dbReference>
<dbReference type="InterPro" id="IPR011989">
    <property type="entry name" value="ARM-like"/>
</dbReference>
<dbReference type="InterPro" id="IPR025287">
    <property type="entry name" value="WAK_GUB"/>
</dbReference>
<feature type="region of interest" description="Disordered" evidence="10">
    <location>
        <begin position="526"/>
        <end position="552"/>
    </location>
</feature>
<keyword evidence="5" id="KW-1133">Transmembrane helix</keyword>
<dbReference type="PANTHER" id="PTHR33355:SF12">
    <property type="entry name" value="WALL-ASSOCIATED RECEPTOR KINASE CARBOXY-TERMINAL PROTEIN"/>
    <property type="match status" value="1"/>
</dbReference>
<gene>
    <name evidence="13" type="ORF">LWI28_013430</name>
</gene>
<dbReference type="AlphaFoldDB" id="A0AAD5JDY1"/>
<evidence type="ECO:0000259" key="12">
    <source>
        <dbReference type="Pfam" id="PF14380"/>
    </source>
</evidence>
<dbReference type="Proteomes" id="UP001064489">
    <property type="component" value="Chromosome 1"/>
</dbReference>
<evidence type="ECO:0000256" key="3">
    <source>
        <dbReference type="ARBA" id="ARBA00022692"/>
    </source>
</evidence>
<feature type="domain" description="Wall-associated receptor kinase galacturonan-binding" evidence="11">
    <location>
        <begin position="50"/>
        <end position="109"/>
    </location>
</feature>
<evidence type="ECO:0000256" key="10">
    <source>
        <dbReference type="SAM" id="MobiDB-lite"/>
    </source>
</evidence>
<evidence type="ECO:0000256" key="8">
    <source>
        <dbReference type="ARBA" id="ARBA00047899"/>
    </source>
</evidence>
<dbReference type="GO" id="GO:0004674">
    <property type="term" value="F:protein serine/threonine kinase activity"/>
    <property type="evidence" value="ECO:0007669"/>
    <property type="project" value="UniProtKB-KW"/>
</dbReference>
<protein>
    <recommendedName>
        <fullName evidence="2">non-specific serine/threonine protein kinase</fullName>
        <ecNumber evidence="2">2.7.11.1</ecNumber>
    </recommendedName>
</protein>
<evidence type="ECO:0000259" key="11">
    <source>
        <dbReference type="Pfam" id="PF13947"/>
    </source>
</evidence>
<dbReference type="EC" id="2.7.11.1" evidence="2"/>